<gene>
    <name evidence="2" type="ORF">PHYPA_013259</name>
</gene>
<feature type="region of interest" description="Disordered" evidence="1">
    <location>
        <begin position="40"/>
        <end position="71"/>
    </location>
</feature>
<dbReference type="Proteomes" id="UP000006727">
    <property type="component" value="Chromosome 10"/>
</dbReference>
<evidence type="ECO:0000313" key="2">
    <source>
        <dbReference type="EMBL" id="PNR46140.1"/>
    </source>
</evidence>
<dbReference type="EMBL" id="ABEU02000010">
    <property type="protein sequence ID" value="PNR46140.1"/>
    <property type="molecule type" value="Genomic_DNA"/>
</dbReference>
<protein>
    <submittedName>
        <fullName evidence="2 3">Uncharacterized protein</fullName>
    </submittedName>
</protein>
<sequence>MLNLQVGFVTYKSGKGITRTRPKPALVMLIFHAITHNSSTRRRCGNSRQTSNLQLGRGFDKQVHNNHERAH</sequence>
<name>A0A2K1JX87_PHYPA</name>
<dbReference type="InParanoid" id="A0A2K1JX87"/>
<evidence type="ECO:0000313" key="4">
    <source>
        <dbReference type="Proteomes" id="UP000006727"/>
    </source>
</evidence>
<dbReference type="EnsemblPlants" id="Pp3c10_1531V3.1">
    <property type="protein sequence ID" value="PAC:32900099.CDS.1"/>
    <property type="gene ID" value="Pp3c10_1531"/>
</dbReference>
<dbReference type="Gramene" id="Pp3c10_1531V3.1">
    <property type="protein sequence ID" value="PAC:32900099.CDS.1"/>
    <property type="gene ID" value="Pp3c10_1531"/>
</dbReference>
<reference evidence="2 4" key="2">
    <citation type="journal article" date="2018" name="Plant J.">
        <title>The Physcomitrella patens chromosome-scale assembly reveals moss genome structure and evolution.</title>
        <authorList>
            <person name="Lang D."/>
            <person name="Ullrich K.K."/>
            <person name="Murat F."/>
            <person name="Fuchs J."/>
            <person name="Jenkins J."/>
            <person name="Haas F.B."/>
            <person name="Piednoel M."/>
            <person name="Gundlach H."/>
            <person name="Van Bel M."/>
            <person name="Meyberg R."/>
            <person name="Vives C."/>
            <person name="Morata J."/>
            <person name="Symeonidi A."/>
            <person name="Hiss M."/>
            <person name="Muchero W."/>
            <person name="Kamisugi Y."/>
            <person name="Saleh O."/>
            <person name="Blanc G."/>
            <person name="Decker E.L."/>
            <person name="van Gessel N."/>
            <person name="Grimwood J."/>
            <person name="Hayes R.D."/>
            <person name="Graham S.W."/>
            <person name="Gunter L.E."/>
            <person name="McDaniel S.F."/>
            <person name="Hoernstein S.N.W."/>
            <person name="Larsson A."/>
            <person name="Li F.W."/>
            <person name="Perroud P.F."/>
            <person name="Phillips J."/>
            <person name="Ranjan P."/>
            <person name="Rokshar D.S."/>
            <person name="Rothfels C.J."/>
            <person name="Schneider L."/>
            <person name="Shu S."/>
            <person name="Stevenson D.W."/>
            <person name="Thummler F."/>
            <person name="Tillich M."/>
            <person name="Villarreal Aguilar J.C."/>
            <person name="Widiez T."/>
            <person name="Wong G.K."/>
            <person name="Wymore A."/>
            <person name="Zhang Y."/>
            <person name="Zimmer A.D."/>
            <person name="Quatrano R.S."/>
            <person name="Mayer K.F.X."/>
            <person name="Goodstein D."/>
            <person name="Casacuberta J.M."/>
            <person name="Vandepoele K."/>
            <person name="Reski R."/>
            <person name="Cuming A.C."/>
            <person name="Tuskan G.A."/>
            <person name="Maumus F."/>
            <person name="Salse J."/>
            <person name="Schmutz J."/>
            <person name="Rensing S.A."/>
        </authorList>
    </citation>
    <scope>NUCLEOTIDE SEQUENCE [LARGE SCALE GENOMIC DNA]</scope>
    <source>
        <strain evidence="3 4">cv. Gransden 2004</strain>
    </source>
</reference>
<evidence type="ECO:0000313" key="3">
    <source>
        <dbReference type="EnsemblPlants" id="PAC:32900099.CDS.1"/>
    </source>
</evidence>
<accession>A0A2K1JX87</accession>
<keyword evidence="4" id="KW-1185">Reference proteome</keyword>
<proteinExistence type="predicted"/>
<reference evidence="3" key="3">
    <citation type="submission" date="2020-12" db="UniProtKB">
        <authorList>
            <consortium name="EnsemblPlants"/>
        </authorList>
    </citation>
    <scope>IDENTIFICATION</scope>
</reference>
<organism evidence="2">
    <name type="scientific">Physcomitrium patens</name>
    <name type="common">Spreading-leaved earth moss</name>
    <name type="synonym">Physcomitrella patens</name>
    <dbReference type="NCBI Taxonomy" id="3218"/>
    <lineage>
        <taxon>Eukaryota</taxon>
        <taxon>Viridiplantae</taxon>
        <taxon>Streptophyta</taxon>
        <taxon>Embryophyta</taxon>
        <taxon>Bryophyta</taxon>
        <taxon>Bryophytina</taxon>
        <taxon>Bryopsida</taxon>
        <taxon>Funariidae</taxon>
        <taxon>Funariales</taxon>
        <taxon>Funariaceae</taxon>
        <taxon>Physcomitrium</taxon>
    </lineage>
</organism>
<dbReference type="AlphaFoldDB" id="A0A2K1JX87"/>
<feature type="compositionally biased region" description="Basic and acidic residues" evidence="1">
    <location>
        <begin position="58"/>
        <end position="71"/>
    </location>
</feature>
<evidence type="ECO:0000256" key="1">
    <source>
        <dbReference type="SAM" id="MobiDB-lite"/>
    </source>
</evidence>
<reference evidence="2 4" key="1">
    <citation type="journal article" date="2008" name="Science">
        <title>The Physcomitrella genome reveals evolutionary insights into the conquest of land by plants.</title>
        <authorList>
            <person name="Rensing S."/>
            <person name="Lang D."/>
            <person name="Zimmer A."/>
            <person name="Terry A."/>
            <person name="Salamov A."/>
            <person name="Shapiro H."/>
            <person name="Nishiyama T."/>
            <person name="Perroud P.-F."/>
            <person name="Lindquist E."/>
            <person name="Kamisugi Y."/>
            <person name="Tanahashi T."/>
            <person name="Sakakibara K."/>
            <person name="Fujita T."/>
            <person name="Oishi K."/>
            <person name="Shin-I T."/>
            <person name="Kuroki Y."/>
            <person name="Toyoda A."/>
            <person name="Suzuki Y."/>
            <person name="Hashimoto A."/>
            <person name="Yamaguchi K."/>
            <person name="Sugano A."/>
            <person name="Kohara Y."/>
            <person name="Fujiyama A."/>
            <person name="Anterola A."/>
            <person name="Aoki S."/>
            <person name="Ashton N."/>
            <person name="Barbazuk W.B."/>
            <person name="Barker E."/>
            <person name="Bennetzen J."/>
            <person name="Bezanilla M."/>
            <person name="Blankenship R."/>
            <person name="Cho S.H."/>
            <person name="Dutcher S."/>
            <person name="Estelle M."/>
            <person name="Fawcett J.A."/>
            <person name="Gundlach H."/>
            <person name="Hanada K."/>
            <person name="Heyl A."/>
            <person name="Hicks K.A."/>
            <person name="Hugh J."/>
            <person name="Lohr M."/>
            <person name="Mayer K."/>
            <person name="Melkozernov A."/>
            <person name="Murata T."/>
            <person name="Nelson D."/>
            <person name="Pils B."/>
            <person name="Prigge M."/>
            <person name="Reiss B."/>
            <person name="Renner T."/>
            <person name="Rombauts S."/>
            <person name="Rushton P."/>
            <person name="Sanderfoot A."/>
            <person name="Schween G."/>
            <person name="Shiu S.-H."/>
            <person name="Stueber K."/>
            <person name="Theodoulou F.L."/>
            <person name="Tu H."/>
            <person name="Van de Peer Y."/>
            <person name="Verrier P.J."/>
            <person name="Waters E."/>
            <person name="Wood A."/>
            <person name="Yang L."/>
            <person name="Cove D."/>
            <person name="Cuming A."/>
            <person name="Hasebe M."/>
            <person name="Lucas S."/>
            <person name="Mishler D.B."/>
            <person name="Reski R."/>
            <person name="Grigoriev I."/>
            <person name="Quatrano R.S."/>
            <person name="Boore J.L."/>
        </authorList>
    </citation>
    <scope>NUCLEOTIDE SEQUENCE [LARGE SCALE GENOMIC DNA]</scope>
    <source>
        <strain evidence="3 4">cv. Gransden 2004</strain>
    </source>
</reference>